<evidence type="ECO:0000256" key="11">
    <source>
        <dbReference type="ARBA" id="ARBA00023125"/>
    </source>
</evidence>
<dbReference type="Pfam" id="PF00799">
    <property type="entry name" value="Gemini_AL1"/>
    <property type="match status" value="1"/>
</dbReference>
<keyword evidence="8" id="KW-0255">Endonuclease</keyword>
<evidence type="ECO:0000313" key="15">
    <source>
        <dbReference type="EMBL" id="AOV86331.1"/>
    </source>
</evidence>
<evidence type="ECO:0000256" key="1">
    <source>
        <dbReference type="ARBA" id="ARBA00004147"/>
    </source>
</evidence>
<dbReference type="GO" id="GO:0004519">
    <property type="term" value="F:endonuclease activity"/>
    <property type="evidence" value="ECO:0007669"/>
    <property type="project" value="UniProtKB-KW"/>
</dbReference>
<keyword evidence="5" id="KW-0540">Nuclease</keyword>
<dbReference type="InterPro" id="IPR027417">
    <property type="entry name" value="P-loop_NTPase"/>
</dbReference>
<dbReference type="InterPro" id="IPR045455">
    <property type="entry name" value="NrS-1_pol-like_helicase"/>
</dbReference>
<evidence type="ECO:0000256" key="5">
    <source>
        <dbReference type="ARBA" id="ARBA00022722"/>
    </source>
</evidence>
<feature type="domain" description="NrS-1 polymerase-like helicase" evidence="14">
    <location>
        <begin position="218"/>
        <end position="307"/>
    </location>
</feature>
<dbReference type="GO" id="GO:0016779">
    <property type="term" value="F:nucleotidyltransferase activity"/>
    <property type="evidence" value="ECO:0007669"/>
    <property type="project" value="UniProtKB-KW"/>
</dbReference>
<evidence type="ECO:0000256" key="10">
    <source>
        <dbReference type="ARBA" id="ARBA00023124"/>
    </source>
</evidence>
<keyword evidence="6" id="KW-0479">Metal-binding</keyword>
<proteinExistence type="predicted"/>
<comment type="subcellular location">
    <subcellularLocation>
        <location evidence="1">Host nucleus</location>
    </subcellularLocation>
</comment>
<evidence type="ECO:0000256" key="6">
    <source>
        <dbReference type="ARBA" id="ARBA00022723"/>
    </source>
</evidence>
<evidence type="ECO:0000256" key="3">
    <source>
        <dbReference type="ARBA" id="ARBA00022695"/>
    </source>
</evidence>
<keyword evidence="2" id="KW-0808">Transferase</keyword>
<sequence>MHFLTYPQCDIPLEQMLEQLKRKAGDKYGWCVISAEDHEERENDSAVGVHRHVIQEYNCKTFETTNARYWDLEYEGATYHPHFEPVKNKVKCLQYVIKDGQYICDGTHKEAPFSIDVYLQSTKTKGGYGFTYAANEIQKGKDIYTLMDEIPGFVMNHKRKIEEFQDLVNLKKQRQEKKPQFYGFEKVGVPAWEQVVQWVNKNFLEPRAPRQKQLWLWSDEPGLGKSFPFLEILPKYYNCYQWMSGQKQDKDLADCQYIIIDEFHGSVTMNDMKSLSQMYRIKVDIKYGQPINFTKNVPLIVTSNHPPREVYRKCSINEVLTLEDRFEIIKVDTRCYLTPQQEPLDSDAPTPLLPNNENVLGDEESIFSSENEEDSETTKLLKQKRKN</sequence>
<evidence type="ECO:0000256" key="8">
    <source>
        <dbReference type="ARBA" id="ARBA00022759"/>
    </source>
</evidence>
<dbReference type="Pfam" id="PF19263">
    <property type="entry name" value="DUF5906"/>
    <property type="match status" value="1"/>
</dbReference>
<feature type="domain" description="CRESS-DNA virus Rep endonuclease" evidence="13">
    <location>
        <begin position="2"/>
        <end position="107"/>
    </location>
</feature>
<evidence type="ECO:0000259" key="13">
    <source>
        <dbReference type="Pfam" id="PF00799"/>
    </source>
</evidence>
<dbReference type="GO" id="GO:0000166">
    <property type="term" value="F:nucleotide binding"/>
    <property type="evidence" value="ECO:0007669"/>
    <property type="project" value="UniProtKB-KW"/>
</dbReference>
<protein>
    <submittedName>
        <fullName evidence="15">Putative rep protein</fullName>
    </submittedName>
</protein>
<dbReference type="GO" id="GO:0016787">
    <property type="term" value="F:hydrolase activity"/>
    <property type="evidence" value="ECO:0007669"/>
    <property type="project" value="UniProtKB-KW"/>
</dbReference>
<feature type="region of interest" description="Disordered" evidence="12">
    <location>
        <begin position="340"/>
        <end position="387"/>
    </location>
</feature>
<dbReference type="Gene3D" id="3.40.1310.20">
    <property type="match status" value="1"/>
</dbReference>
<keyword evidence="11" id="KW-0238">DNA-binding</keyword>
<evidence type="ECO:0000256" key="4">
    <source>
        <dbReference type="ARBA" id="ARBA00022705"/>
    </source>
</evidence>
<evidence type="ECO:0000256" key="7">
    <source>
        <dbReference type="ARBA" id="ARBA00022741"/>
    </source>
</evidence>
<evidence type="ECO:0000256" key="12">
    <source>
        <dbReference type="SAM" id="MobiDB-lite"/>
    </source>
</evidence>
<evidence type="ECO:0000256" key="2">
    <source>
        <dbReference type="ARBA" id="ARBA00022679"/>
    </source>
</evidence>
<dbReference type="SUPFAM" id="SSF55464">
    <property type="entry name" value="Origin of replication-binding domain, RBD-like"/>
    <property type="match status" value="1"/>
</dbReference>
<keyword evidence="3" id="KW-0548">Nucleotidyltransferase</keyword>
<keyword evidence="9" id="KW-0378">Hydrolase</keyword>
<keyword evidence="4" id="KW-0235">DNA replication</keyword>
<dbReference type="GO" id="GO:0006260">
    <property type="term" value="P:DNA replication"/>
    <property type="evidence" value="ECO:0007669"/>
    <property type="project" value="UniProtKB-KW"/>
</dbReference>
<dbReference type="GO" id="GO:0003677">
    <property type="term" value="F:DNA binding"/>
    <property type="evidence" value="ECO:0007669"/>
    <property type="project" value="UniProtKB-KW"/>
</dbReference>
<evidence type="ECO:0000259" key="14">
    <source>
        <dbReference type="Pfam" id="PF19263"/>
    </source>
</evidence>
<feature type="compositionally biased region" description="Acidic residues" evidence="12">
    <location>
        <begin position="360"/>
        <end position="375"/>
    </location>
</feature>
<name>A0A1D8MK53_9VIRU</name>
<dbReference type="InterPro" id="IPR049912">
    <property type="entry name" value="CRESS_DNA_REP"/>
</dbReference>
<organism evidence="15">
    <name type="scientific">uncultured virus</name>
    <dbReference type="NCBI Taxonomy" id="340016"/>
    <lineage>
        <taxon>Viruses</taxon>
        <taxon>environmental samples</taxon>
    </lineage>
</organism>
<dbReference type="SUPFAM" id="SSF52540">
    <property type="entry name" value="P-loop containing nucleoside triphosphate hydrolases"/>
    <property type="match status" value="1"/>
</dbReference>
<keyword evidence="7" id="KW-0547">Nucleotide-binding</keyword>
<evidence type="ECO:0000256" key="9">
    <source>
        <dbReference type="ARBA" id="ARBA00022801"/>
    </source>
</evidence>
<dbReference type="GO" id="GO:0046872">
    <property type="term" value="F:metal ion binding"/>
    <property type="evidence" value="ECO:0007669"/>
    <property type="project" value="UniProtKB-KW"/>
</dbReference>
<dbReference type="Gene3D" id="3.40.50.300">
    <property type="entry name" value="P-loop containing nucleotide triphosphate hydrolases"/>
    <property type="match status" value="1"/>
</dbReference>
<dbReference type="EMBL" id="KX259453">
    <property type="protein sequence ID" value="AOV86331.1"/>
    <property type="molecule type" value="Genomic_DNA"/>
</dbReference>
<keyword evidence="10" id="KW-0190">Covalent protein-DNA linkage</keyword>
<dbReference type="GO" id="GO:0042025">
    <property type="term" value="C:host cell nucleus"/>
    <property type="evidence" value="ECO:0007669"/>
    <property type="project" value="UniProtKB-SubCell"/>
</dbReference>
<accession>A0A1D8MK53</accession>
<reference evidence="15" key="1">
    <citation type="submission" date="2016-05" db="EMBL/GenBank/DDBJ databases">
        <title>Viral Hybridization Blurs Taxonomic Lines in a Wastewater Treatment Plant.</title>
        <authorList>
            <person name="Pearson V.M.M."/>
            <person name="Caudle S.B."/>
            <person name="Rokyta D.R."/>
        </authorList>
    </citation>
    <scope>NUCLEOTIDE SEQUENCE</scope>
    <source>
        <strain evidence="15">Wastewater_Circular_Virus_FL60</strain>
    </source>
</reference>